<feature type="domain" description="NAD(P)-binding" evidence="1">
    <location>
        <begin position="9"/>
        <end position="200"/>
    </location>
</feature>
<name>A0A2K8KHZ9_9RHOB</name>
<keyword evidence="3" id="KW-1185">Reference proteome</keyword>
<dbReference type="STRING" id="441209.GCA_001870665_00948"/>
<protein>
    <submittedName>
        <fullName evidence="2">Epimerase</fullName>
    </submittedName>
</protein>
<dbReference type="Pfam" id="PF13460">
    <property type="entry name" value="NAD_binding_10"/>
    <property type="match status" value="1"/>
</dbReference>
<reference evidence="2 3" key="1">
    <citation type="submission" date="2017-11" db="EMBL/GenBank/DDBJ databases">
        <title>Revised Sequence and Annotation of the Rhodobaca barguzinensis strain alga05 Genome.</title>
        <authorList>
            <person name="Kopejtka K."/>
            <person name="Tomasch J.M."/>
            <person name="Bunk B."/>
            <person name="Koblizek M."/>
        </authorList>
    </citation>
    <scope>NUCLEOTIDE SEQUENCE [LARGE SCALE GENOMIC DNA]</scope>
    <source>
        <strain evidence="3">alga05</strain>
    </source>
</reference>
<accession>A0A2K8KHZ9</accession>
<dbReference type="AlphaFoldDB" id="A0A2K8KHZ9"/>
<proteinExistence type="predicted"/>
<dbReference type="OrthoDB" id="7419852at2"/>
<evidence type="ECO:0000313" key="2">
    <source>
        <dbReference type="EMBL" id="ATX67603.1"/>
    </source>
</evidence>
<evidence type="ECO:0000313" key="3">
    <source>
        <dbReference type="Proteomes" id="UP000228948"/>
    </source>
</evidence>
<dbReference type="PANTHER" id="PTHR15020:SF50">
    <property type="entry name" value="UPF0659 PROTEIN YMR090W"/>
    <property type="match status" value="1"/>
</dbReference>
<gene>
    <name evidence="2" type="ORF">BG454_01435</name>
</gene>
<organism evidence="2 3">
    <name type="scientific">Roseinatronobacter bogoriensis subsp. barguzinensis</name>
    <dbReference type="NCBI Taxonomy" id="441209"/>
    <lineage>
        <taxon>Bacteria</taxon>
        <taxon>Pseudomonadati</taxon>
        <taxon>Pseudomonadota</taxon>
        <taxon>Alphaproteobacteria</taxon>
        <taxon>Rhodobacterales</taxon>
        <taxon>Paracoccaceae</taxon>
        <taxon>Roseinatronobacter</taxon>
    </lineage>
</organism>
<dbReference type="EMBL" id="CP024899">
    <property type="protein sequence ID" value="ATX67603.1"/>
    <property type="molecule type" value="Genomic_DNA"/>
</dbReference>
<dbReference type="Gene3D" id="3.40.50.720">
    <property type="entry name" value="NAD(P)-binding Rossmann-like Domain"/>
    <property type="match status" value="1"/>
</dbReference>
<dbReference type="KEGG" id="rbg:BG454_01435"/>
<dbReference type="InterPro" id="IPR016040">
    <property type="entry name" value="NAD(P)-bd_dom"/>
</dbReference>
<evidence type="ECO:0000259" key="1">
    <source>
        <dbReference type="Pfam" id="PF13460"/>
    </source>
</evidence>
<dbReference type="RefSeq" id="WP_084635072.1">
    <property type="nucleotide sequence ID" value="NZ_CP024899.1"/>
</dbReference>
<dbReference type="Proteomes" id="UP000228948">
    <property type="component" value="Chromosome"/>
</dbReference>
<dbReference type="InterPro" id="IPR036291">
    <property type="entry name" value="NAD(P)-bd_dom_sf"/>
</dbReference>
<dbReference type="PANTHER" id="PTHR15020">
    <property type="entry name" value="FLAVIN REDUCTASE-RELATED"/>
    <property type="match status" value="1"/>
</dbReference>
<dbReference type="SUPFAM" id="SSF51735">
    <property type="entry name" value="NAD(P)-binding Rossmann-fold domains"/>
    <property type="match status" value="1"/>
</dbReference>
<sequence length="213" mass="23184">MTQPFLVLGATSGIGKLAMHEALRRGHSVRAFARGADKLDQATHLERWRGDALNTDDIGAALQGVGCVIYALGITERLSMLWEEETLFSRSTALLLEQMKHAGVHRLVAVTGFGAGRSRAAMSSIEKLGHGAILGRVYADKSRQEELITQSDLDWTIARPVILTNRPASGATRVLSDPATWRNGLISRADVAVYLIDAVEKGLNIREDVVLTR</sequence>